<dbReference type="AlphaFoldDB" id="A0A8K0KS47"/>
<reference evidence="3" key="1">
    <citation type="submission" date="2013-04" db="EMBL/GenBank/DDBJ databases">
        <authorList>
            <person name="Qu J."/>
            <person name="Murali S.C."/>
            <person name="Bandaranaike D."/>
            <person name="Bellair M."/>
            <person name="Blankenburg K."/>
            <person name="Chao H."/>
            <person name="Dinh H."/>
            <person name="Doddapaneni H."/>
            <person name="Downs B."/>
            <person name="Dugan-Rocha S."/>
            <person name="Elkadiri S."/>
            <person name="Gnanaolivu R.D."/>
            <person name="Hernandez B."/>
            <person name="Javaid M."/>
            <person name="Jayaseelan J.C."/>
            <person name="Lee S."/>
            <person name="Li M."/>
            <person name="Ming W."/>
            <person name="Munidasa M."/>
            <person name="Muniz J."/>
            <person name="Nguyen L."/>
            <person name="Ongeri F."/>
            <person name="Osuji N."/>
            <person name="Pu L.-L."/>
            <person name="Puazo M."/>
            <person name="Qu C."/>
            <person name="Quiroz J."/>
            <person name="Raj R."/>
            <person name="Weissenberger G."/>
            <person name="Xin Y."/>
            <person name="Zou X."/>
            <person name="Han Y."/>
            <person name="Richards S."/>
            <person name="Worley K."/>
            <person name="Muzny D."/>
            <person name="Gibbs R."/>
        </authorList>
    </citation>
    <scope>NUCLEOTIDE SEQUENCE</scope>
    <source>
        <strain evidence="3">Sampled in the wild</strain>
    </source>
</reference>
<evidence type="ECO:0000313" key="3">
    <source>
        <dbReference type="EMBL" id="KAG8238770.1"/>
    </source>
</evidence>
<dbReference type="PANTHER" id="PTHR46599:SF3">
    <property type="entry name" value="PIGGYBAC TRANSPOSABLE ELEMENT-DERIVED PROTEIN 4"/>
    <property type="match status" value="1"/>
</dbReference>
<feature type="domain" description="PiggyBac transposable element-derived protein" evidence="2">
    <location>
        <begin position="21"/>
        <end position="103"/>
    </location>
</feature>
<dbReference type="EMBL" id="KZ309433">
    <property type="protein sequence ID" value="KAG8238770.1"/>
    <property type="molecule type" value="Genomic_DNA"/>
</dbReference>
<proteinExistence type="predicted"/>
<evidence type="ECO:0000256" key="1">
    <source>
        <dbReference type="SAM" id="MobiDB-lite"/>
    </source>
</evidence>
<evidence type="ECO:0000313" key="4">
    <source>
        <dbReference type="Proteomes" id="UP000792457"/>
    </source>
</evidence>
<protein>
    <recommendedName>
        <fullName evidence="2">PiggyBac transposable element-derived protein domain-containing protein</fullName>
    </recommendedName>
</protein>
<keyword evidence="4" id="KW-1185">Reference proteome</keyword>
<gene>
    <name evidence="3" type="ORF">J437_LFUL016609</name>
</gene>
<organism evidence="3 4">
    <name type="scientific">Ladona fulva</name>
    <name type="common">Scarce chaser dragonfly</name>
    <name type="synonym">Libellula fulva</name>
    <dbReference type="NCBI Taxonomy" id="123851"/>
    <lineage>
        <taxon>Eukaryota</taxon>
        <taxon>Metazoa</taxon>
        <taxon>Ecdysozoa</taxon>
        <taxon>Arthropoda</taxon>
        <taxon>Hexapoda</taxon>
        <taxon>Insecta</taxon>
        <taxon>Pterygota</taxon>
        <taxon>Palaeoptera</taxon>
        <taxon>Odonata</taxon>
        <taxon>Epiprocta</taxon>
        <taxon>Anisoptera</taxon>
        <taxon>Libelluloidea</taxon>
        <taxon>Libellulidae</taxon>
        <taxon>Ladona</taxon>
    </lineage>
</organism>
<dbReference type="Pfam" id="PF13843">
    <property type="entry name" value="DDE_Tnp_1_7"/>
    <property type="match status" value="1"/>
</dbReference>
<sequence>MDLYVQDSGGKDTMYSEKYKVENFSAKIVLDLTDPLLGKGHTLYLDNWYTSPRLVDKLVKSKTDCVGTMSSNRKEFPQTVKSAKLKKGEITDAFCGKQMISKISALRMELQSLNCRHFRLRCVDGKFPEIVTDRTCIHIPPEPDSTTQHKPQPQGSDDHEHRIPITADLFKSYSPRPDVLVRFHIRAVSRLESRQEGVEVVVR</sequence>
<feature type="compositionally biased region" description="Polar residues" evidence="1">
    <location>
        <begin position="144"/>
        <end position="155"/>
    </location>
</feature>
<dbReference type="Proteomes" id="UP000792457">
    <property type="component" value="Unassembled WGS sequence"/>
</dbReference>
<evidence type="ECO:0000259" key="2">
    <source>
        <dbReference type="Pfam" id="PF13843"/>
    </source>
</evidence>
<accession>A0A8K0KS47</accession>
<dbReference type="PANTHER" id="PTHR46599">
    <property type="entry name" value="PIGGYBAC TRANSPOSABLE ELEMENT-DERIVED PROTEIN 4"/>
    <property type="match status" value="1"/>
</dbReference>
<dbReference type="OrthoDB" id="123207at2759"/>
<reference evidence="3" key="2">
    <citation type="submission" date="2017-10" db="EMBL/GenBank/DDBJ databases">
        <title>Ladona fulva Genome sequencing and assembly.</title>
        <authorList>
            <person name="Murali S."/>
            <person name="Richards S."/>
            <person name="Bandaranaike D."/>
            <person name="Bellair M."/>
            <person name="Blankenburg K."/>
            <person name="Chao H."/>
            <person name="Dinh H."/>
            <person name="Doddapaneni H."/>
            <person name="Dugan-Rocha S."/>
            <person name="Elkadiri S."/>
            <person name="Gnanaolivu R."/>
            <person name="Hernandez B."/>
            <person name="Skinner E."/>
            <person name="Javaid M."/>
            <person name="Lee S."/>
            <person name="Li M."/>
            <person name="Ming W."/>
            <person name="Munidasa M."/>
            <person name="Muniz J."/>
            <person name="Nguyen L."/>
            <person name="Hughes D."/>
            <person name="Osuji N."/>
            <person name="Pu L.-L."/>
            <person name="Puazo M."/>
            <person name="Qu C."/>
            <person name="Quiroz J."/>
            <person name="Raj R."/>
            <person name="Weissenberger G."/>
            <person name="Xin Y."/>
            <person name="Zou X."/>
            <person name="Han Y."/>
            <person name="Worley K."/>
            <person name="Muzny D."/>
            <person name="Gibbs R."/>
        </authorList>
    </citation>
    <scope>NUCLEOTIDE SEQUENCE</scope>
    <source>
        <strain evidence="3">Sampled in the wild</strain>
    </source>
</reference>
<name>A0A8K0KS47_LADFU</name>
<dbReference type="InterPro" id="IPR029526">
    <property type="entry name" value="PGBD"/>
</dbReference>
<comment type="caution">
    <text evidence="3">The sequence shown here is derived from an EMBL/GenBank/DDBJ whole genome shotgun (WGS) entry which is preliminary data.</text>
</comment>
<feature type="region of interest" description="Disordered" evidence="1">
    <location>
        <begin position="139"/>
        <end position="160"/>
    </location>
</feature>